<name>A0ACB8ZPJ2_CICIN</name>
<dbReference type="Proteomes" id="UP001055811">
    <property type="component" value="Linkage Group LG08"/>
</dbReference>
<keyword evidence="2" id="KW-1185">Reference proteome</keyword>
<accession>A0ACB8ZPJ2</accession>
<evidence type="ECO:0000313" key="2">
    <source>
        <dbReference type="Proteomes" id="UP001055811"/>
    </source>
</evidence>
<organism evidence="1 2">
    <name type="scientific">Cichorium intybus</name>
    <name type="common">Chicory</name>
    <dbReference type="NCBI Taxonomy" id="13427"/>
    <lineage>
        <taxon>Eukaryota</taxon>
        <taxon>Viridiplantae</taxon>
        <taxon>Streptophyta</taxon>
        <taxon>Embryophyta</taxon>
        <taxon>Tracheophyta</taxon>
        <taxon>Spermatophyta</taxon>
        <taxon>Magnoliopsida</taxon>
        <taxon>eudicotyledons</taxon>
        <taxon>Gunneridae</taxon>
        <taxon>Pentapetalae</taxon>
        <taxon>asterids</taxon>
        <taxon>campanulids</taxon>
        <taxon>Asterales</taxon>
        <taxon>Asteraceae</taxon>
        <taxon>Cichorioideae</taxon>
        <taxon>Cichorieae</taxon>
        <taxon>Cichoriinae</taxon>
        <taxon>Cichorium</taxon>
    </lineage>
</organism>
<dbReference type="EMBL" id="CM042016">
    <property type="protein sequence ID" value="KAI3699619.1"/>
    <property type="molecule type" value="Genomic_DNA"/>
</dbReference>
<proteinExistence type="predicted"/>
<reference evidence="1 2" key="2">
    <citation type="journal article" date="2022" name="Mol. Ecol. Resour.">
        <title>The genomes of chicory, endive, great burdock and yacon provide insights into Asteraceae paleo-polyploidization history and plant inulin production.</title>
        <authorList>
            <person name="Fan W."/>
            <person name="Wang S."/>
            <person name="Wang H."/>
            <person name="Wang A."/>
            <person name="Jiang F."/>
            <person name="Liu H."/>
            <person name="Zhao H."/>
            <person name="Xu D."/>
            <person name="Zhang Y."/>
        </authorList>
    </citation>
    <scope>NUCLEOTIDE SEQUENCE [LARGE SCALE GENOMIC DNA]</scope>
    <source>
        <strain evidence="2">cv. Punajuju</strain>
        <tissue evidence="1">Leaves</tissue>
    </source>
</reference>
<reference evidence="2" key="1">
    <citation type="journal article" date="2022" name="Mol. Ecol. Resour.">
        <title>The genomes of chicory, endive, great burdock and yacon provide insights into Asteraceae palaeo-polyploidization history and plant inulin production.</title>
        <authorList>
            <person name="Fan W."/>
            <person name="Wang S."/>
            <person name="Wang H."/>
            <person name="Wang A."/>
            <person name="Jiang F."/>
            <person name="Liu H."/>
            <person name="Zhao H."/>
            <person name="Xu D."/>
            <person name="Zhang Y."/>
        </authorList>
    </citation>
    <scope>NUCLEOTIDE SEQUENCE [LARGE SCALE GENOMIC DNA]</scope>
    <source>
        <strain evidence="2">cv. Punajuju</strain>
    </source>
</reference>
<sequence>MKDSLMEISFHITNDNTQFVGDENRPSAQLLVLLVSALLTYLRLFWTFGVAYIKGGGSLLGFQLAKRDIIVTCFDYSIVL</sequence>
<protein>
    <submittedName>
        <fullName evidence="1">Uncharacterized protein</fullName>
    </submittedName>
</protein>
<gene>
    <name evidence="1" type="ORF">L2E82_44043</name>
</gene>
<comment type="caution">
    <text evidence="1">The sequence shown here is derived from an EMBL/GenBank/DDBJ whole genome shotgun (WGS) entry which is preliminary data.</text>
</comment>
<evidence type="ECO:0000313" key="1">
    <source>
        <dbReference type="EMBL" id="KAI3699619.1"/>
    </source>
</evidence>